<dbReference type="Proteomes" id="UP001302812">
    <property type="component" value="Unassembled WGS sequence"/>
</dbReference>
<evidence type="ECO:0000313" key="3">
    <source>
        <dbReference type="Proteomes" id="UP001302812"/>
    </source>
</evidence>
<accession>A0AAN6QCK0</accession>
<feature type="region of interest" description="Disordered" evidence="1">
    <location>
        <begin position="1"/>
        <end position="163"/>
    </location>
</feature>
<reference evidence="2" key="2">
    <citation type="submission" date="2023-05" db="EMBL/GenBank/DDBJ databases">
        <authorList>
            <consortium name="Lawrence Berkeley National Laboratory"/>
            <person name="Steindorff A."/>
            <person name="Hensen N."/>
            <person name="Bonometti L."/>
            <person name="Westerberg I."/>
            <person name="Brannstrom I.O."/>
            <person name="Guillou S."/>
            <person name="Cros-Aarteil S."/>
            <person name="Calhoun S."/>
            <person name="Haridas S."/>
            <person name="Kuo A."/>
            <person name="Mondo S."/>
            <person name="Pangilinan J."/>
            <person name="Riley R."/>
            <person name="Labutti K."/>
            <person name="Andreopoulos B."/>
            <person name="Lipzen A."/>
            <person name="Chen C."/>
            <person name="Yanf M."/>
            <person name="Daum C."/>
            <person name="Ng V."/>
            <person name="Clum A."/>
            <person name="Ohm R."/>
            <person name="Martin F."/>
            <person name="Silar P."/>
            <person name="Natvig D."/>
            <person name="Lalanne C."/>
            <person name="Gautier V."/>
            <person name="Ament-Velasquez S.L."/>
            <person name="Kruys A."/>
            <person name="Hutchinson M.I."/>
            <person name="Powell A.J."/>
            <person name="Barry K."/>
            <person name="Miller A.N."/>
            <person name="Grigoriev I.V."/>
            <person name="Debuchy R."/>
            <person name="Gladieux P."/>
            <person name="Thoren M.H."/>
            <person name="Johannesson H."/>
        </authorList>
    </citation>
    <scope>NUCLEOTIDE SEQUENCE</scope>
    <source>
        <strain evidence="2">CBS 508.74</strain>
    </source>
</reference>
<dbReference type="AlphaFoldDB" id="A0AAN6QCK0"/>
<dbReference type="GeneID" id="89938049"/>
<dbReference type="EMBL" id="MU853370">
    <property type="protein sequence ID" value="KAK4107693.1"/>
    <property type="molecule type" value="Genomic_DNA"/>
</dbReference>
<name>A0AAN6QCK0_9PEZI</name>
<sequence length="531" mass="58417">MSQPKEPFRQASTTISQHELNGDLGDIATDPKTSSQTHIEIGDDQGDRENSAQSTGHINSIDSGLSLASRETYTEIPQLDDDERGRGNRIESADPPEKGSKPSRQTCVEVSEVDNDLGDHEHDIEATGDSDSDNVKKSKPKDATQPTTPLLGPLPPSISHPADGEPILLGTSARLWTSLVHLLPLAMSVALVTINFKRVYWFDESWSPPKSNPRETDYITVDGIRNGLQLVAKVHELLVVASLGALTLKMFKRRLVGSRLPFGLLTGAYRVGDIPYAFSGPFWRAIGSGAWWSLGLILFVNTMIATLVGPSSAILLVPELDWYPLPGPFRNFQSPVFYDLAPNRTRPRVVHEALLEKDHDFDSCNGFKGWYAFWCPAGGYSDLWNWVQGWKSSDLGRDLLLQDPTNEVMRQLSVRTMGGMGLSGAIVTTISVPPLLSIGRLLAYIKDPRNDAGTIHDASRFRLSTSSESQIFQPLVQTYCTVYDDDDLRAGHAVINVSDTLGNLHLNCLGDSNCENMLMGDELIPVPPDIW</sequence>
<feature type="compositionally biased region" description="Basic and acidic residues" evidence="1">
    <location>
        <begin position="133"/>
        <end position="142"/>
    </location>
</feature>
<proteinExistence type="predicted"/>
<gene>
    <name evidence="2" type="ORF">N656DRAFT_772387</name>
</gene>
<comment type="caution">
    <text evidence="2">The sequence shown here is derived from an EMBL/GenBank/DDBJ whole genome shotgun (WGS) entry which is preliminary data.</text>
</comment>
<dbReference type="RefSeq" id="XP_064665263.1">
    <property type="nucleotide sequence ID" value="XM_064813924.1"/>
</dbReference>
<feature type="compositionally biased region" description="Polar residues" evidence="1">
    <location>
        <begin position="10"/>
        <end position="19"/>
    </location>
</feature>
<organism evidence="2 3">
    <name type="scientific">Canariomyces notabilis</name>
    <dbReference type="NCBI Taxonomy" id="2074819"/>
    <lineage>
        <taxon>Eukaryota</taxon>
        <taxon>Fungi</taxon>
        <taxon>Dikarya</taxon>
        <taxon>Ascomycota</taxon>
        <taxon>Pezizomycotina</taxon>
        <taxon>Sordariomycetes</taxon>
        <taxon>Sordariomycetidae</taxon>
        <taxon>Sordariales</taxon>
        <taxon>Chaetomiaceae</taxon>
        <taxon>Canariomyces</taxon>
    </lineage>
</organism>
<reference evidence="2" key="1">
    <citation type="journal article" date="2023" name="Mol. Phylogenet. Evol.">
        <title>Genome-scale phylogeny and comparative genomics of the fungal order Sordariales.</title>
        <authorList>
            <person name="Hensen N."/>
            <person name="Bonometti L."/>
            <person name="Westerberg I."/>
            <person name="Brannstrom I.O."/>
            <person name="Guillou S."/>
            <person name="Cros-Aarteil S."/>
            <person name="Calhoun S."/>
            <person name="Haridas S."/>
            <person name="Kuo A."/>
            <person name="Mondo S."/>
            <person name="Pangilinan J."/>
            <person name="Riley R."/>
            <person name="LaButti K."/>
            <person name="Andreopoulos B."/>
            <person name="Lipzen A."/>
            <person name="Chen C."/>
            <person name="Yan M."/>
            <person name="Daum C."/>
            <person name="Ng V."/>
            <person name="Clum A."/>
            <person name="Steindorff A."/>
            <person name="Ohm R.A."/>
            <person name="Martin F."/>
            <person name="Silar P."/>
            <person name="Natvig D.O."/>
            <person name="Lalanne C."/>
            <person name="Gautier V."/>
            <person name="Ament-Velasquez S.L."/>
            <person name="Kruys A."/>
            <person name="Hutchinson M.I."/>
            <person name="Powell A.J."/>
            <person name="Barry K."/>
            <person name="Miller A.N."/>
            <person name="Grigoriev I.V."/>
            <person name="Debuchy R."/>
            <person name="Gladieux P."/>
            <person name="Hiltunen Thoren M."/>
            <person name="Johannesson H."/>
        </authorList>
    </citation>
    <scope>NUCLEOTIDE SEQUENCE</scope>
    <source>
        <strain evidence="2">CBS 508.74</strain>
    </source>
</reference>
<evidence type="ECO:0000313" key="2">
    <source>
        <dbReference type="EMBL" id="KAK4107693.1"/>
    </source>
</evidence>
<feature type="compositionally biased region" description="Basic and acidic residues" evidence="1">
    <location>
        <begin position="83"/>
        <end position="100"/>
    </location>
</feature>
<feature type="compositionally biased region" description="Polar residues" evidence="1">
    <location>
        <begin position="51"/>
        <end position="63"/>
    </location>
</feature>
<evidence type="ECO:0000256" key="1">
    <source>
        <dbReference type="SAM" id="MobiDB-lite"/>
    </source>
</evidence>
<protein>
    <submittedName>
        <fullName evidence="2">Uncharacterized protein</fullName>
    </submittedName>
</protein>
<keyword evidence="3" id="KW-1185">Reference proteome</keyword>